<dbReference type="CDD" id="cd09272">
    <property type="entry name" value="RNase_HI_RT_Ty1"/>
    <property type="match status" value="1"/>
</dbReference>
<evidence type="ECO:0000313" key="2">
    <source>
        <dbReference type="EnsemblPlants" id="Solyc04g026105.1.1"/>
    </source>
</evidence>
<organism evidence="2">
    <name type="scientific">Solanum lycopersicum</name>
    <name type="common">Tomato</name>
    <name type="synonym">Lycopersicon esculentum</name>
    <dbReference type="NCBI Taxonomy" id="4081"/>
    <lineage>
        <taxon>Eukaryota</taxon>
        <taxon>Viridiplantae</taxon>
        <taxon>Streptophyta</taxon>
        <taxon>Embryophyta</taxon>
        <taxon>Tracheophyta</taxon>
        <taxon>Spermatophyta</taxon>
        <taxon>Magnoliopsida</taxon>
        <taxon>eudicotyledons</taxon>
        <taxon>Gunneridae</taxon>
        <taxon>Pentapetalae</taxon>
        <taxon>asterids</taxon>
        <taxon>lamiids</taxon>
        <taxon>Solanales</taxon>
        <taxon>Solanaceae</taxon>
        <taxon>Solanoideae</taxon>
        <taxon>Solaneae</taxon>
        <taxon>Solanum</taxon>
        <taxon>Solanum subgen. Lycopersicon</taxon>
    </lineage>
</organism>
<evidence type="ECO:0000256" key="1">
    <source>
        <dbReference type="SAM" id="MobiDB-lite"/>
    </source>
</evidence>
<dbReference type="EnsemblPlants" id="Solyc04g026105.1.1">
    <property type="protein sequence ID" value="Solyc04g026105.1.1"/>
    <property type="gene ID" value="Solyc04g026105.1"/>
</dbReference>
<evidence type="ECO:0008006" key="4">
    <source>
        <dbReference type="Google" id="ProtNLM"/>
    </source>
</evidence>
<protein>
    <recommendedName>
        <fullName evidence="4">Reverse transcriptase Ty1/copia-type domain-containing protein</fullName>
    </recommendedName>
</protein>
<dbReference type="STRING" id="4081.A0A3Q7G1X8"/>
<accession>A0A3Q7G1X8</accession>
<sequence>MCSTQYCPADSIHVPHDPDSSPHDAVEVNPSIPLEAAPLSVSTSVEPITRGNSYKPKEVCTRVDIRNELVGAKPANTPLEANVKVLSQFMHKPKQSHMEAALRVVRYVKAELDSSGKLVAYSDSDWSGCLESRRSVTGYTVKFGDALISWKSKKQETVARSSTEAEFRAMAYTLAEITWLEV</sequence>
<feature type="region of interest" description="Disordered" evidence="1">
    <location>
        <begin position="1"/>
        <end position="26"/>
    </location>
</feature>
<dbReference type="Gramene" id="Solyc04g026105.1.1">
    <property type="protein sequence ID" value="Solyc04g026105.1.1"/>
    <property type="gene ID" value="Solyc04g026105.1"/>
</dbReference>
<reference evidence="2" key="1">
    <citation type="journal article" date="2012" name="Nature">
        <title>The tomato genome sequence provides insights into fleshy fruit evolution.</title>
        <authorList>
            <consortium name="Tomato Genome Consortium"/>
        </authorList>
    </citation>
    <scope>NUCLEOTIDE SEQUENCE [LARGE SCALE GENOMIC DNA]</scope>
    <source>
        <strain evidence="2">cv. Heinz 1706</strain>
    </source>
</reference>
<dbReference type="Proteomes" id="UP000004994">
    <property type="component" value="Chromosome 4"/>
</dbReference>
<name>A0A3Q7G1X8_SOLLC</name>
<evidence type="ECO:0000313" key="3">
    <source>
        <dbReference type="Proteomes" id="UP000004994"/>
    </source>
</evidence>
<feature type="compositionally biased region" description="Basic and acidic residues" evidence="1">
    <location>
        <begin position="13"/>
        <end position="26"/>
    </location>
</feature>
<reference evidence="2" key="2">
    <citation type="submission" date="2019-01" db="UniProtKB">
        <authorList>
            <consortium name="EnsemblPlants"/>
        </authorList>
    </citation>
    <scope>IDENTIFICATION</scope>
    <source>
        <strain evidence="2">cv. Heinz 1706</strain>
    </source>
</reference>
<dbReference type="PANTHER" id="PTHR11439:SF514">
    <property type="entry name" value="GAG-PRE-INTEGRASE DOMAIN-CONTAINING PROTEIN"/>
    <property type="match status" value="1"/>
</dbReference>
<proteinExistence type="predicted"/>
<dbReference type="InParanoid" id="A0A3Q7G1X8"/>
<keyword evidence="3" id="KW-1185">Reference proteome</keyword>
<dbReference type="PANTHER" id="PTHR11439">
    <property type="entry name" value="GAG-POL-RELATED RETROTRANSPOSON"/>
    <property type="match status" value="1"/>
</dbReference>
<dbReference type="AlphaFoldDB" id="A0A3Q7G1X8"/>